<feature type="domain" description="Rhodopsin" evidence="8">
    <location>
        <begin position="38"/>
        <end position="277"/>
    </location>
</feature>
<feature type="transmembrane region" description="Helical" evidence="7">
    <location>
        <begin position="97"/>
        <end position="120"/>
    </location>
</feature>
<evidence type="ECO:0000256" key="4">
    <source>
        <dbReference type="ARBA" id="ARBA00023136"/>
    </source>
</evidence>
<dbReference type="InterPro" id="IPR052337">
    <property type="entry name" value="SAT4-like"/>
</dbReference>
<dbReference type="AlphaFoldDB" id="A0A317X6U1"/>
<comment type="similarity">
    <text evidence="5">Belongs to the SAT4 family.</text>
</comment>
<feature type="transmembrane region" description="Helical" evidence="7">
    <location>
        <begin position="182"/>
        <end position="203"/>
    </location>
</feature>
<dbReference type="Proteomes" id="UP000247233">
    <property type="component" value="Unassembled WGS sequence"/>
</dbReference>
<evidence type="ECO:0000256" key="6">
    <source>
        <dbReference type="SAM" id="MobiDB-lite"/>
    </source>
</evidence>
<comment type="subcellular location">
    <subcellularLocation>
        <location evidence="1">Membrane</location>
        <topology evidence="1">Multi-pass membrane protein</topology>
    </subcellularLocation>
</comment>
<proteinExistence type="inferred from homology"/>
<organism evidence="9 10">
    <name type="scientific">Aspergillus heteromorphus CBS 117.55</name>
    <dbReference type="NCBI Taxonomy" id="1448321"/>
    <lineage>
        <taxon>Eukaryota</taxon>
        <taxon>Fungi</taxon>
        <taxon>Dikarya</taxon>
        <taxon>Ascomycota</taxon>
        <taxon>Pezizomycotina</taxon>
        <taxon>Eurotiomycetes</taxon>
        <taxon>Eurotiomycetidae</taxon>
        <taxon>Eurotiales</taxon>
        <taxon>Aspergillaceae</taxon>
        <taxon>Aspergillus</taxon>
        <taxon>Aspergillus subgen. Circumdati</taxon>
    </lineage>
</organism>
<evidence type="ECO:0000256" key="7">
    <source>
        <dbReference type="SAM" id="Phobius"/>
    </source>
</evidence>
<feature type="transmembrane region" description="Helical" evidence="7">
    <location>
        <begin position="54"/>
        <end position="77"/>
    </location>
</feature>
<dbReference type="RefSeq" id="XP_025404029.1">
    <property type="nucleotide sequence ID" value="XM_025542034.1"/>
</dbReference>
<evidence type="ECO:0000313" key="10">
    <source>
        <dbReference type="Proteomes" id="UP000247233"/>
    </source>
</evidence>
<dbReference type="OrthoDB" id="4525788at2759"/>
<reference evidence="9 10" key="1">
    <citation type="submission" date="2016-12" db="EMBL/GenBank/DDBJ databases">
        <title>The genomes of Aspergillus section Nigri reveals drivers in fungal speciation.</title>
        <authorList>
            <consortium name="DOE Joint Genome Institute"/>
            <person name="Vesth T.C."/>
            <person name="Nybo J."/>
            <person name="Theobald S."/>
            <person name="Brandl J."/>
            <person name="Frisvad J.C."/>
            <person name="Nielsen K.F."/>
            <person name="Lyhne E.K."/>
            <person name="Kogle M.E."/>
            <person name="Kuo A."/>
            <person name="Riley R."/>
            <person name="Clum A."/>
            <person name="Nolan M."/>
            <person name="Lipzen A."/>
            <person name="Salamov A."/>
            <person name="Henrissat B."/>
            <person name="Wiebenga A."/>
            <person name="De Vries R.P."/>
            <person name="Grigoriev I.V."/>
            <person name="Mortensen U.H."/>
            <person name="Andersen M.R."/>
            <person name="Baker S.E."/>
        </authorList>
    </citation>
    <scope>NUCLEOTIDE SEQUENCE [LARGE SCALE GENOMIC DNA]</scope>
    <source>
        <strain evidence="9 10">CBS 117.55</strain>
    </source>
</reference>
<dbReference type="Pfam" id="PF20684">
    <property type="entry name" value="Fung_rhodopsin"/>
    <property type="match status" value="1"/>
</dbReference>
<feature type="transmembrane region" description="Helical" evidence="7">
    <location>
        <begin position="255"/>
        <end position="277"/>
    </location>
</feature>
<dbReference type="GeneID" id="37064271"/>
<protein>
    <recommendedName>
        <fullName evidence="8">Rhodopsin domain-containing protein</fullName>
    </recommendedName>
</protein>
<dbReference type="EMBL" id="MSFL01000001">
    <property type="protein sequence ID" value="PWY92290.1"/>
    <property type="molecule type" value="Genomic_DNA"/>
</dbReference>
<feature type="transmembrane region" description="Helical" evidence="7">
    <location>
        <begin position="215"/>
        <end position="235"/>
    </location>
</feature>
<dbReference type="GO" id="GO:0016020">
    <property type="term" value="C:membrane"/>
    <property type="evidence" value="ECO:0007669"/>
    <property type="project" value="UniProtKB-SubCell"/>
</dbReference>
<dbReference type="PANTHER" id="PTHR33048">
    <property type="entry name" value="PTH11-LIKE INTEGRAL MEMBRANE PROTEIN (AFU_ORTHOLOGUE AFUA_5G11245)"/>
    <property type="match status" value="1"/>
</dbReference>
<accession>A0A317X6U1</accession>
<evidence type="ECO:0000256" key="2">
    <source>
        <dbReference type="ARBA" id="ARBA00022692"/>
    </source>
</evidence>
<sequence>MAFLAVARGLKPDEKHLVSLTYGLIIGSACLSLFVCGLRLYSRLFILKKFGWDDGAVIVALICTQIFNGLGIGVVYWGSGRHQTDLSESQIAMWLKLYYVATCYYLYVSLSVKISLLVFLRRVFPLVWIQRLTLGMMIFQVLFTVSGSLVMALRCTPARAAFDLTITNSKCLSEFQLYQVTLYQAVLIFTTDVIILLTPMPILCRLHMPARKIAVLMMVFSTGIIACISPLVRFSTLGYLRNGATDLTYDSTSSLYWMAIEFNLGLVAGSLSSLRVLPCFRQFGSSASRGYNSSGAQPQGFLPMDNLPKQRSSRKKGSHSMGTTILQDTQNESQERIINQNQNQHQNLRKGDAFVQTQISETTL</sequence>
<feature type="transmembrane region" description="Helical" evidence="7">
    <location>
        <begin position="132"/>
        <end position="153"/>
    </location>
</feature>
<dbReference type="InterPro" id="IPR049326">
    <property type="entry name" value="Rhodopsin_dom_fungi"/>
</dbReference>
<comment type="caution">
    <text evidence="9">The sequence shown here is derived from an EMBL/GenBank/DDBJ whole genome shotgun (WGS) entry which is preliminary data.</text>
</comment>
<feature type="transmembrane region" description="Helical" evidence="7">
    <location>
        <begin position="20"/>
        <end position="42"/>
    </location>
</feature>
<keyword evidence="10" id="KW-1185">Reference proteome</keyword>
<keyword evidence="3 7" id="KW-1133">Transmembrane helix</keyword>
<dbReference type="VEuPathDB" id="FungiDB:BO70DRAFT_357418"/>
<name>A0A317X6U1_9EURO</name>
<evidence type="ECO:0000256" key="3">
    <source>
        <dbReference type="ARBA" id="ARBA00022989"/>
    </source>
</evidence>
<feature type="region of interest" description="Disordered" evidence="6">
    <location>
        <begin position="290"/>
        <end position="322"/>
    </location>
</feature>
<gene>
    <name evidence="9" type="ORF">BO70DRAFT_357418</name>
</gene>
<evidence type="ECO:0000259" key="8">
    <source>
        <dbReference type="Pfam" id="PF20684"/>
    </source>
</evidence>
<keyword evidence="2 7" id="KW-0812">Transmembrane</keyword>
<evidence type="ECO:0000256" key="5">
    <source>
        <dbReference type="ARBA" id="ARBA00038359"/>
    </source>
</evidence>
<dbReference type="PANTHER" id="PTHR33048:SF47">
    <property type="entry name" value="INTEGRAL MEMBRANE PROTEIN-RELATED"/>
    <property type="match status" value="1"/>
</dbReference>
<keyword evidence="4 7" id="KW-0472">Membrane</keyword>
<evidence type="ECO:0000256" key="1">
    <source>
        <dbReference type="ARBA" id="ARBA00004141"/>
    </source>
</evidence>
<dbReference type="STRING" id="1448321.A0A317X6U1"/>
<evidence type="ECO:0000313" key="9">
    <source>
        <dbReference type="EMBL" id="PWY92290.1"/>
    </source>
</evidence>